<evidence type="ECO:0000313" key="3">
    <source>
        <dbReference type="Proteomes" id="UP000319825"/>
    </source>
</evidence>
<evidence type="ECO:0008006" key="4">
    <source>
        <dbReference type="Google" id="ProtNLM"/>
    </source>
</evidence>
<feature type="compositionally biased region" description="Gly residues" evidence="1">
    <location>
        <begin position="64"/>
        <end position="77"/>
    </location>
</feature>
<organism evidence="2 3">
    <name type="scientific">Micromonospora olivasterospora</name>
    <dbReference type="NCBI Taxonomy" id="1880"/>
    <lineage>
        <taxon>Bacteria</taxon>
        <taxon>Bacillati</taxon>
        <taxon>Actinomycetota</taxon>
        <taxon>Actinomycetes</taxon>
        <taxon>Micromonosporales</taxon>
        <taxon>Micromonosporaceae</taxon>
        <taxon>Micromonospora</taxon>
    </lineage>
</organism>
<accession>A0A562IFH1</accession>
<comment type="caution">
    <text evidence="2">The sequence shown here is derived from an EMBL/GenBank/DDBJ whole genome shotgun (WGS) entry which is preliminary data.</text>
</comment>
<dbReference type="RefSeq" id="WP_145776241.1">
    <property type="nucleotide sequence ID" value="NZ_BAAATQ010000348.1"/>
</dbReference>
<reference evidence="2 3" key="1">
    <citation type="submission" date="2019-07" db="EMBL/GenBank/DDBJ databases">
        <title>R&amp;d 2014.</title>
        <authorList>
            <person name="Klenk H.-P."/>
        </authorList>
    </citation>
    <scope>NUCLEOTIDE SEQUENCE [LARGE SCALE GENOMIC DNA]</scope>
    <source>
        <strain evidence="2 3">DSM 43868</strain>
    </source>
</reference>
<gene>
    <name evidence="2" type="ORF">JD77_04785</name>
</gene>
<sequence length="86" mass="9040">MGDPYREAVSLTWLGDTHRAAGEPDAARLAWRRALPALDRLDPSRAEQVRARLRGLESRELVAVGGGPPCPAGGGWPGAPAEGDQG</sequence>
<dbReference type="Proteomes" id="UP000319825">
    <property type="component" value="Unassembled WGS sequence"/>
</dbReference>
<evidence type="ECO:0000256" key="1">
    <source>
        <dbReference type="SAM" id="MobiDB-lite"/>
    </source>
</evidence>
<evidence type="ECO:0000313" key="2">
    <source>
        <dbReference type="EMBL" id="TWH69771.1"/>
    </source>
</evidence>
<feature type="region of interest" description="Disordered" evidence="1">
    <location>
        <begin position="64"/>
        <end position="86"/>
    </location>
</feature>
<keyword evidence="3" id="KW-1185">Reference proteome</keyword>
<proteinExistence type="predicted"/>
<name>A0A562IFH1_MICOL</name>
<protein>
    <recommendedName>
        <fullName evidence="4">Tetratricopeptide repeat protein</fullName>
    </recommendedName>
</protein>
<dbReference type="EMBL" id="VLKE01000001">
    <property type="protein sequence ID" value="TWH69771.1"/>
    <property type="molecule type" value="Genomic_DNA"/>
</dbReference>
<dbReference type="AlphaFoldDB" id="A0A562IFH1"/>